<dbReference type="InterPro" id="IPR009001">
    <property type="entry name" value="Transl_elong_EF1A/Init_IF2_C"/>
</dbReference>
<evidence type="ECO:0000256" key="1">
    <source>
        <dbReference type="ARBA" id="ARBA00022741"/>
    </source>
</evidence>
<feature type="non-terminal residue" evidence="5">
    <location>
        <position position="1"/>
    </location>
</feature>
<dbReference type="Gene3D" id="2.40.30.10">
    <property type="entry name" value="Translation factors"/>
    <property type="match status" value="1"/>
</dbReference>
<gene>
    <name evidence="5" type="ORF">METZ01_LOCUS458145</name>
</gene>
<evidence type="ECO:0000259" key="4">
    <source>
        <dbReference type="Pfam" id="PF25461"/>
    </source>
</evidence>
<sequence>RALDREAKIGRAGQRCAVNITGADINLSRVSRGDWLLAQAVHAPVQKFDARVKVLQSENRPLAHWTPVHVHLGAADITGRIAVLGERRISPGHDELAQLVLDAPIGALFNDRFVLRDQSAQRTIAGGVVVDLYPPRRGRSRPDRLEMLLAMERAEARTALTAMLSATNNGVNLLHFAKTRNLTDTDVSNLRGHENNICLPSEQGEIVLSQERWHAIELTVLDALENSHKKQPEAVGPNDNGLRIALQTPPPP</sequence>
<keyword evidence="2" id="KW-0342">GTP-binding</keyword>
<feature type="non-terminal residue" evidence="5">
    <location>
        <position position="252"/>
    </location>
</feature>
<organism evidence="5">
    <name type="scientific">marine metagenome</name>
    <dbReference type="NCBI Taxonomy" id="408172"/>
    <lineage>
        <taxon>unclassified sequences</taxon>
        <taxon>metagenomes</taxon>
        <taxon>ecological metagenomes</taxon>
    </lineage>
</organism>
<dbReference type="CDD" id="cd15491">
    <property type="entry name" value="selB_III"/>
    <property type="match status" value="1"/>
</dbReference>
<feature type="domain" description="Selenocysteine-specific elongation factor beta-barrel" evidence="4">
    <location>
        <begin position="50"/>
        <end position="136"/>
    </location>
</feature>
<dbReference type="Pfam" id="PF25461">
    <property type="entry name" value="Beta-barrel_SelB"/>
    <property type="match status" value="1"/>
</dbReference>
<accession>A0A383ACE7</accession>
<dbReference type="AlphaFoldDB" id="A0A383ACE7"/>
<evidence type="ECO:0000313" key="5">
    <source>
        <dbReference type="EMBL" id="SVE05291.1"/>
    </source>
</evidence>
<dbReference type="GO" id="GO:0005525">
    <property type="term" value="F:GTP binding"/>
    <property type="evidence" value="ECO:0007669"/>
    <property type="project" value="UniProtKB-KW"/>
</dbReference>
<protein>
    <recommendedName>
        <fullName evidence="4">Selenocysteine-specific elongation factor beta-barrel domain-containing protein</fullName>
    </recommendedName>
</protein>
<proteinExistence type="predicted"/>
<name>A0A383ACE7_9ZZZZ</name>
<evidence type="ECO:0000256" key="3">
    <source>
        <dbReference type="SAM" id="MobiDB-lite"/>
    </source>
</evidence>
<dbReference type="SUPFAM" id="SSF50465">
    <property type="entry name" value="EF-Tu/eEF-1alpha/eIF2-gamma C-terminal domain"/>
    <property type="match status" value="1"/>
</dbReference>
<feature type="region of interest" description="Disordered" evidence="3">
    <location>
        <begin position="229"/>
        <end position="252"/>
    </location>
</feature>
<dbReference type="EMBL" id="UINC01190914">
    <property type="protein sequence ID" value="SVE05291.1"/>
    <property type="molecule type" value="Genomic_DNA"/>
</dbReference>
<keyword evidence="1" id="KW-0547">Nucleotide-binding</keyword>
<reference evidence="5" key="1">
    <citation type="submission" date="2018-05" db="EMBL/GenBank/DDBJ databases">
        <authorList>
            <person name="Lanie J.A."/>
            <person name="Ng W.-L."/>
            <person name="Kazmierczak K.M."/>
            <person name="Andrzejewski T.M."/>
            <person name="Davidsen T.M."/>
            <person name="Wayne K.J."/>
            <person name="Tettelin H."/>
            <person name="Glass J.I."/>
            <person name="Rusch D."/>
            <person name="Podicherti R."/>
            <person name="Tsui H.-C.T."/>
            <person name="Winkler M.E."/>
        </authorList>
    </citation>
    <scope>NUCLEOTIDE SEQUENCE</scope>
</reference>
<dbReference type="InterPro" id="IPR057335">
    <property type="entry name" value="Beta-barrel_SelB"/>
</dbReference>
<evidence type="ECO:0000256" key="2">
    <source>
        <dbReference type="ARBA" id="ARBA00023134"/>
    </source>
</evidence>